<dbReference type="InterPro" id="IPR037217">
    <property type="entry name" value="Trp/Indoleamine_2_3_dOase-like"/>
</dbReference>
<sequence length="503" mass="56140">MDFVPSSSLPPDHFLSQPRPDSLNPVFPGFVDTTTLAAHDFDVDNRSGFMPPQEPLGRLPAQWEPWEEVLDVAITDRLQLGENVSQSENERAKSSRWRTRVRELPMLSTTELKESEVVLRRSHVVLAWIMHFYIRTIPPGDRISIPPSLTIPLLQVSNHLQLPPVLTYSDDVLYNWKYKTSPKDIPDIHDLQCRTLFTGTKDEEEFYLSSARIELRGVEALSLMRSTMDELFVGDDIAVKRITTYLRRLATVINDLAGLLMSVREGCDPEVFYNQIRPWFKGADSDGSSWTFEGLDREEAQGLEPPTELSGPSAGQSSLIHALDIFLGVDEYSHSNEITGAESSASTSSSSGPSFSQLSSFVPTSSSSTAKQSFLDRMRRYMPRHHRNFLNHLASSQRPLRRFVINNTGPQCDEEANALLEAYNRAVVALKEFRDKHIVIVSLYIVGPARRAASRAAKADNPDLVEEDGEGDKAELKGTGGTHLVKFLKDVRDGTKGAVVGSV</sequence>
<evidence type="ECO:0000313" key="6">
    <source>
        <dbReference type="Proteomes" id="UP001465976"/>
    </source>
</evidence>
<dbReference type="PANTHER" id="PTHR28657:SF5">
    <property type="entry name" value="INDOLEAMINE 2,3-DIOXYGENASE"/>
    <property type="match status" value="1"/>
</dbReference>
<feature type="region of interest" description="Disordered" evidence="4">
    <location>
        <begin position="1"/>
        <end position="20"/>
    </location>
</feature>
<dbReference type="Pfam" id="PF01231">
    <property type="entry name" value="IDO"/>
    <property type="match status" value="1"/>
</dbReference>
<evidence type="ECO:0008006" key="7">
    <source>
        <dbReference type="Google" id="ProtNLM"/>
    </source>
</evidence>
<dbReference type="EMBL" id="JBAHYK010000194">
    <property type="protein sequence ID" value="KAL0576844.1"/>
    <property type="molecule type" value="Genomic_DNA"/>
</dbReference>
<keyword evidence="6" id="KW-1185">Reference proteome</keyword>
<dbReference type="PANTHER" id="PTHR28657">
    <property type="entry name" value="INDOLEAMINE 2,3-DIOXYGENASE"/>
    <property type="match status" value="1"/>
</dbReference>
<proteinExistence type="inferred from homology"/>
<evidence type="ECO:0000256" key="2">
    <source>
        <dbReference type="ARBA" id="ARBA00022723"/>
    </source>
</evidence>
<dbReference type="Gene3D" id="1.20.58.480">
    <property type="match status" value="1"/>
</dbReference>
<keyword evidence="2" id="KW-0479">Metal-binding</keyword>
<gene>
    <name evidence="5" type="ORF">V5O48_005141</name>
</gene>
<reference evidence="5 6" key="1">
    <citation type="submission" date="2024-02" db="EMBL/GenBank/DDBJ databases">
        <title>A draft genome for the cacao thread blight pathogen Marasmius crinis-equi.</title>
        <authorList>
            <person name="Cohen S.P."/>
            <person name="Baruah I.K."/>
            <person name="Amoako-Attah I."/>
            <person name="Bukari Y."/>
            <person name="Meinhardt L.W."/>
            <person name="Bailey B.A."/>
        </authorList>
    </citation>
    <scope>NUCLEOTIDE SEQUENCE [LARGE SCALE GENOMIC DNA]</scope>
    <source>
        <strain evidence="5 6">GH-76</strain>
    </source>
</reference>
<keyword evidence="3" id="KW-0408">Iron</keyword>
<accession>A0ABR3FN74</accession>
<name>A0ABR3FN74_9AGAR</name>
<evidence type="ECO:0000256" key="4">
    <source>
        <dbReference type="SAM" id="MobiDB-lite"/>
    </source>
</evidence>
<comment type="similarity">
    <text evidence="1">Belongs to the indoleamine 2,3-dioxygenase family.</text>
</comment>
<organism evidence="5 6">
    <name type="scientific">Marasmius crinis-equi</name>
    <dbReference type="NCBI Taxonomy" id="585013"/>
    <lineage>
        <taxon>Eukaryota</taxon>
        <taxon>Fungi</taxon>
        <taxon>Dikarya</taxon>
        <taxon>Basidiomycota</taxon>
        <taxon>Agaricomycotina</taxon>
        <taxon>Agaricomycetes</taxon>
        <taxon>Agaricomycetidae</taxon>
        <taxon>Agaricales</taxon>
        <taxon>Marasmiineae</taxon>
        <taxon>Marasmiaceae</taxon>
        <taxon>Marasmius</taxon>
    </lineage>
</organism>
<dbReference type="SUPFAM" id="SSF140959">
    <property type="entry name" value="Indolic compounds 2,3-dioxygenase-like"/>
    <property type="match status" value="1"/>
</dbReference>
<evidence type="ECO:0000256" key="1">
    <source>
        <dbReference type="ARBA" id="ARBA00007119"/>
    </source>
</evidence>
<comment type="caution">
    <text evidence="5">The sequence shown here is derived from an EMBL/GenBank/DDBJ whole genome shotgun (WGS) entry which is preliminary data.</text>
</comment>
<dbReference type="Proteomes" id="UP001465976">
    <property type="component" value="Unassembled WGS sequence"/>
</dbReference>
<protein>
    <recommendedName>
        <fullName evidence="7">Indoleamine 2,3-dioxygenase</fullName>
    </recommendedName>
</protein>
<evidence type="ECO:0000256" key="3">
    <source>
        <dbReference type="ARBA" id="ARBA00023004"/>
    </source>
</evidence>
<evidence type="ECO:0000313" key="5">
    <source>
        <dbReference type="EMBL" id="KAL0576844.1"/>
    </source>
</evidence>
<dbReference type="InterPro" id="IPR000898">
    <property type="entry name" value="Indolamine_dOase"/>
</dbReference>